<dbReference type="Proteomes" id="UP000176846">
    <property type="component" value="Unassembled WGS sequence"/>
</dbReference>
<evidence type="ECO:0000313" key="5">
    <source>
        <dbReference type="Proteomes" id="UP000176846"/>
    </source>
</evidence>
<evidence type="ECO:0000259" key="3">
    <source>
        <dbReference type="Pfam" id="PF03065"/>
    </source>
</evidence>
<sequence>MRKLVWANFLHIYQPAEQQPDILEAVVAQSYRPILRGIKKHKKVRLTLNINGALLELLDKYQYKDLIDMLRELVKEGRIELTSSAKYHALLPFLEEKEIIRQIEANNETLHFYFNHGFRPIGFFPPEMAYDERLPKIVESLGFKWMILDEIAKSGRTQTVDYHKLHKIEGTNLLVFFRERRPSNLIMSAVVRSYDSLKEAMREDFASDRYLITGMDGETFGHHRPGLEKMLFEIFASKGFDLVTISDLVKHCHETVSVVPVPSTWASSPDDIEKGIQFLSWSDPENILHQWQWELTNSVLEEVHALDSHSLAFPEVRHMMDICLASDHFWWASAKPWWSLEMIEVGVYRLLETIRLIPNISEEKLRMAADYYERIISTAFQWQRSGKIRRMMRERNAAYKIPFKDRTWRLGGEGGATYLAFLDMMRMLEKEAAAKGEYEKAILWRDAVWRLEHKTDIYEAINAIDLLRKEMPNEEIEKIIEKYRSDYRRIRGGQPEQRGA</sequence>
<protein>
    <recommendedName>
        <fullName evidence="3">Glycoside hydrolase family 57 N-terminal domain-containing protein</fullName>
    </recommendedName>
</protein>
<comment type="caution">
    <text evidence="4">The sequence shown here is derived from an EMBL/GenBank/DDBJ whole genome shotgun (WGS) entry which is preliminary data.</text>
</comment>
<accession>A0A1F7UUP2</accession>
<dbReference type="GO" id="GO:0005975">
    <property type="term" value="P:carbohydrate metabolic process"/>
    <property type="evidence" value="ECO:0007669"/>
    <property type="project" value="InterPro"/>
</dbReference>
<dbReference type="GO" id="GO:0003824">
    <property type="term" value="F:catalytic activity"/>
    <property type="evidence" value="ECO:0007669"/>
    <property type="project" value="InterPro"/>
</dbReference>
<dbReference type="SUPFAM" id="SSF88713">
    <property type="entry name" value="Glycoside hydrolase/deacetylase"/>
    <property type="match status" value="1"/>
</dbReference>
<evidence type="ECO:0000313" key="4">
    <source>
        <dbReference type="EMBL" id="OGL81985.1"/>
    </source>
</evidence>
<organism evidence="4 5">
    <name type="scientific">Candidatus Uhrbacteria bacterium RIFCSPLOWO2_01_FULL_47_25</name>
    <dbReference type="NCBI Taxonomy" id="1802402"/>
    <lineage>
        <taxon>Bacteria</taxon>
        <taxon>Candidatus Uhriibacteriota</taxon>
    </lineage>
</organism>
<dbReference type="InterPro" id="IPR011330">
    <property type="entry name" value="Glyco_hydro/deAcase_b/a-brl"/>
</dbReference>
<comment type="similarity">
    <text evidence="1">Belongs to the glycosyl hydrolase 57 family.</text>
</comment>
<dbReference type="Gene3D" id="3.20.110.20">
    <property type="match status" value="1"/>
</dbReference>
<dbReference type="InterPro" id="IPR004300">
    <property type="entry name" value="Glyco_hydro_57_N"/>
</dbReference>
<dbReference type="EMBL" id="MGEK01000024">
    <property type="protein sequence ID" value="OGL81985.1"/>
    <property type="molecule type" value="Genomic_DNA"/>
</dbReference>
<dbReference type="PANTHER" id="PTHR36306">
    <property type="entry name" value="ALPHA-AMYLASE-RELATED-RELATED"/>
    <property type="match status" value="1"/>
</dbReference>
<dbReference type="Pfam" id="PF03065">
    <property type="entry name" value="Glyco_hydro_57"/>
    <property type="match status" value="1"/>
</dbReference>
<name>A0A1F7UUP2_9BACT</name>
<reference evidence="4 5" key="1">
    <citation type="journal article" date="2016" name="Nat. Commun.">
        <title>Thousands of microbial genomes shed light on interconnected biogeochemical processes in an aquifer system.</title>
        <authorList>
            <person name="Anantharaman K."/>
            <person name="Brown C.T."/>
            <person name="Hug L.A."/>
            <person name="Sharon I."/>
            <person name="Castelle C.J."/>
            <person name="Probst A.J."/>
            <person name="Thomas B.C."/>
            <person name="Singh A."/>
            <person name="Wilkins M.J."/>
            <person name="Karaoz U."/>
            <person name="Brodie E.L."/>
            <person name="Williams K.H."/>
            <person name="Hubbard S.S."/>
            <person name="Banfield J.F."/>
        </authorList>
    </citation>
    <scope>NUCLEOTIDE SEQUENCE [LARGE SCALE GENOMIC DNA]</scope>
</reference>
<proteinExistence type="inferred from homology"/>
<dbReference type="AlphaFoldDB" id="A0A1F7UUP2"/>
<evidence type="ECO:0000256" key="2">
    <source>
        <dbReference type="ARBA" id="ARBA00023277"/>
    </source>
</evidence>
<feature type="domain" description="Glycoside hydrolase family 57 N-terminal" evidence="3">
    <location>
        <begin position="33"/>
        <end position="257"/>
    </location>
</feature>
<keyword evidence="2" id="KW-0119">Carbohydrate metabolism</keyword>
<dbReference type="InterPro" id="IPR052046">
    <property type="entry name" value="GH57_Enzymes"/>
</dbReference>
<gene>
    <name evidence="4" type="ORF">A2936_05460</name>
</gene>
<dbReference type="PANTHER" id="PTHR36306:SF1">
    <property type="entry name" value="ALPHA-AMYLASE-RELATED"/>
    <property type="match status" value="1"/>
</dbReference>
<evidence type="ECO:0000256" key="1">
    <source>
        <dbReference type="ARBA" id="ARBA00006821"/>
    </source>
</evidence>